<evidence type="ECO:0000259" key="7">
    <source>
        <dbReference type="PROSITE" id="PS51194"/>
    </source>
</evidence>
<feature type="domain" description="Helicase ATP-binding" evidence="6">
    <location>
        <begin position="211"/>
        <end position="360"/>
    </location>
</feature>
<dbReference type="Gene3D" id="3.40.50.10810">
    <property type="entry name" value="Tandem AAA-ATPase domain"/>
    <property type="match status" value="1"/>
</dbReference>
<dbReference type="SUPFAM" id="SSF52540">
    <property type="entry name" value="P-loop containing nucleoside triphosphate hydrolases"/>
    <property type="match status" value="2"/>
</dbReference>
<dbReference type="GO" id="GO:0004520">
    <property type="term" value="F:DNA endonuclease activity"/>
    <property type="evidence" value="ECO:0007669"/>
    <property type="project" value="TreeGrafter"/>
</dbReference>
<evidence type="ECO:0000256" key="5">
    <source>
        <dbReference type="SAM" id="MobiDB-lite"/>
    </source>
</evidence>
<dbReference type="OrthoDB" id="2801544at2759"/>
<dbReference type="SMART" id="SM00487">
    <property type="entry name" value="DEXDc"/>
    <property type="match status" value="1"/>
</dbReference>
<feature type="region of interest" description="Disordered" evidence="5">
    <location>
        <begin position="450"/>
        <end position="473"/>
    </location>
</feature>
<keyword evidence="2" id="KW-0378">Hydrolase</keyword>
<dbReference type="GO" id="GO:0043596">
    <property type="term" value="C:nuclear replication fork"/>
    <property type="evidence" value="ECO:0007669"/>
    <property type="project" value="TreeGrafter"/>
</dbReference>
<dbReference type="InterPro" id="IPR001650">
    <property type="entry name" value="Helicase_C-like"/>
</dbReference>
<dbReference type="InterPro" id="IPR049730">
    <property type="entry name" value="SNF2/RAD54-like_C"/>
</dbReference>
<keyword evidence="9" id="KW-1185">Reference proteome</keyword>
<gene>
    <name evidence="8" type="ORF">NCLIV_068530</name>
</gene>
<evidence type="ECO:0000259" key="6">
    <source>
        <dbReference type="PROSITE" id="PS51192"/>
    </source>
</evidence>
<dbReference type="PANTHER" id="PTHR45766:SF3">
    <property type="entry name" value="DNA ANNEALING HELICASE AND ENDONUCLEASE ZRANB3"/>
    <property type="match status" value="1"/>
</dbReference>
<dbReference type="GO" id="GO:0004386">
    <property type="term" value="F:helicase activity"/>
    <property type="evidence" value="ECO:0007669"/>
    <property type="project" value="UniProtKB-KW"/>
</dbReference>
<dbReference type="RefSeq" id="XP_003886454.1">
    <property type="nucleotide sequence ID" value="XM_003886405.1"/>
</dbReference>
<dbReference type="PROSITE" id="PS51194">
    <property type="entry name" value="HELICASE_CTER"/>
    <property type="match status" value="1"/>
</dbReference>
<evidence type="ECO:0000313" key="8">
    <source>
        <dbReference type="EMBL" id="CBZ56429.1"/>
    </source>
</evidence>
<accession>F0VRT1</accession>
<keyword evidence="4" id="KW-0067">ATP-binding</keyword>
<dbReference type="InParanoid" id="F0VRT1"/>
<dbReference type="GO" id="GO:0031297">
    <property type="term" value="P:replication fork processing"/>
    <property type="evidence" value="ECO:0007669"/>
    <property type="project" value="TreeGrafter"/>
</dbReference>
<evidence type="ECO:0000256" key="1">
    <source>
        <dbReference type="ARBA" id="ARBA00022741"/>
    </source>
</evidence>
<dbReference type="VEuPathDB" id="ToxoDB:NCLIV_068530"/>
<dbReference type="AlphaFoldDB" id="F0VRT1"/>
<dbReference type="InterPro" id="IPR000330">
    <property type="entry name" value="SNF2_N"/>
</dbReference>
<feature type="region of interest" description="Disordered" evidence="5">
    <location>
        <begin position="159"/>
        <end position="195"/>
    </location>
</feature>
<dbReference type="CDD" id="cd18010">
    <property type="entry name" value="DEXHc_HARP_SMARCAL1"/>
    <property type="match status" value="1"/>
</dbReference>
<keyword evidence="1" id="KW-0547">Nucleotide-binding</keyword>
<dbReference type="eggNOG" id="KOG1000">
    <property type="taxonomic scope" value="Eukaryota"/>
</dbReference>
<dbReference type="GO" id="GO:0016787">
    <property type="term" value="F:hydrolase activity"/>
    <property type="evidence" value="ECO:0007669"/>
    <property type="project" value="UniProtKB-KW"/>
</dbReference>
<dbReference type="InterPro" id="IPR038718">
    <property type="entry name" value="SNF2-like_sf"/>
</dbReference>
<dbReference type="SMART" id="SM00490">
    <property type="entry name" value="HELICc"/>
    <property type="match status" value="1"/>
</dbReference>
<evidence type="ECO:0000256" key="4">
    <source>
        <dbReference type="ARBA" id="ARBA00022840"/>
    </source>
</evidence>
<evidence type="ECO:0000256" key="2">
    <source>
        <dbReference type="ARBA" id="ARBA00022801"/>
    </source>
</evidence>
<dbReference type="FunCoup" id="F0VRT1">
    <property type="interactions" value="6"/>
</dbReference>
<dbReference type="PROSITE" id="PS51192">
    <property type="entry name" value="HELICASE_ATP_BIND_1"/>
    <property type="match status" value="1"/>
</dbReference>
<proteinExistence type="predicted"/>
<dbReference type="GO" id="GO:0006281">
    <property type="term" value="P:DNA repair"/>
    <property type="evidence" value="ECO:0007669"/>
    <property type="project" value="TreeGrafter"/>
</dbReference>
<feature type="compositionally biased region" description="Acidic residues" evidence="5">
    <location>
        <begin position="775"/>
        <end position="791"/>
    </location>
</feature>
<dbReference type="GeneID" id="13445651"/>
<evidence type="ECO:0000256" key="3">
    <source>
        <dbReference type="ARBA" id="ARBA00022806"/>
    </source>
</evidence>
<dbReference type="InterPro" id="IPR014001">
    <property type="entry name" value="Helicase_ATP-bd"/>
</dbReference>
<reference evidence="9" key="1">
    <citation type="journal article" date="2012" name="PLoS Pathog.">
        <title>Comparative genomics of the apicomplexan parasites Toxoplasma gondii and Neospora caninum: Coccidia differing in host range and transmission strategy.</title>
        <authorList>
            <person name="Reid A.J."/>
            <person name="Vermont S.J."/>
            <person name="Cotton J.A."/>
            <person name="Harris D."/>
            <person name="Hill-Cawthorne G.A."/>
            <person name="Konen-Waisman S."/>
            <person name="Latham S.M."/>
            <person name="Mourier T."/>
            <person name="Norton R."/>
            <person name="Quail M.A."/>
            <person name="Sanders M."/>
            <person name="Shanmugam D."/>
            <person name="Sohal A."/>
            <person name="Wasmuth J.D."/>
            <person name="Brunk B."/>
            <person name="Grigg M.E."/>
            <person name="Howard J.C."/>
            <person name="Parkinson J."/>
            <person name="Roos D.S."/>
            <person name="Trees A.J."/>
            <person name="Berriman M."/>
            <person name="Pain A."/>
            <person name="Wastling J.M."/>
        </authorList>
    </citation>
    <scope>NUCLEOTIDE SEQUENCE [LARGE SCALE GENOMIC DNA]</scope>
    <source>
        <strain evidence="9">Liverpool</strain>
    </source>
</reference>
<name>F0VRT1_NEOCL</name>
<feature type="domain" description="Helicase C-terminal" evidence="7">
    <location>
        <begin position="494"/>
        <end position="639"/>
    </location>
</feature>
<dbReference type="InterPro" id="IPR027417">
    <property type="entry name" value="P-loop_NTPase"/>
</dbReference>
<dbReference type="PANTHER" id="PTHR45766">
    <property type="entry name" value="DNA ANNEALING HELICASE AND ENDONUCLEASE ZRANB3 FAMILY MEMBER"/>
    <property type="match status" value="1"/>
</dbReference>
<dbReference type="Pfam" id="PF00271">
    <property type="entry name" value="Helicase_C"/>
    <property type="match status" value="1"/>
</dbReference>
<dbReference type="CDD" id="cd18793">
    <property type="entry name" value="SF2_C_SNF"/>
    <property type="match status" value="1"/>
</dbReference>
<feature type="compositionally biased region" description="Basic and acidic residues" evidence="5">
    <location>
        <begin position="172"/>
        <end position="188"/>
    </location>
</feature>
<feature type="compositionally biased region" description="Basic and acidic residues" evidence="5">
    <location>
        <begin position="723"/>
        <end position="741"/>
    </location>
</feature>
<keyword evidence="3" id="KW-0347">Helicase</keyword>
<sequence length="791" mass="88572">MKAEASFSLRCLGRRLLCAPDAFRIVAQKNVSGNRGRGKGASTCSKAAGGGWVTHLPRELWLFLKELGPLNPMGVGGRDTHALAFPAEKYDLVLRSLNERFIFTDLFPLPAFVLRAFRAFMGFASPQRLPRKTALILLNQTSPSTRRRIEALPSSLAAGAVTTDGGSGHNENPAREHEEKREAKRETEKEEMENETALIKELKPFQLEGYRFGLQRNGRVLVGDEMGLGKTLQALAIAAFYHNEWPFLVICPSSIRFQWRDQALRWLSELLVLDEICLVKSGRAEIPGRTKMVIISRPLSLCLQVVICDESHYLKNYQAKRTQAICPLLRSAKRAILLSGTPALNRPVELFQQFDALLPDLCTYREFADRYSVQVWNPFTRHFEYEGHQHPEELHLLLKHTIMIRRLKEQVHSELPRKIRSRVPIEIPAKELKEIREKMAELEAEGRPEAFLGGDSAMSGPDPNPENTDQRVSASSSPLVVELFTLTGLAKRAGVCEFLSYLFKSGGDMKVIVFAHHRAVLDYIEEYLQQTEKKQSVRIDGRTPQDKRERLVALLSITACGHGLNLTAAGTVIFAELYWVPGQMIQAEDRSHRIGTEFSSIQIHYLIAEGTLDETVFRILQRKWRLMTCTLDGEQQQLAINSHPSVSSFAASAAANASSLSFETYLEGIAKEEETPPRPQASTAAERTGGGGRRGSLPPNTREEERDGGRQTGLARFLQRAGAENRGKRENKREGRKRAEELDSSTDSKPAKRRLLPGPTGGRNEKHANYVISSGDEDSVEDTSDFELVID</sequence>
<evidence type="ECO:0000313" key="9">
    <source>
        <dbReference type="Proteomes" id="UP000007494"/>
    </source>
</evidence>
<dbReference type="Gene3D" id="3.40.50.300">
    <property type="entry name" value="P-loop containing nucleotide triphosphate hydrolases"/>
    <property type="match status" value="1"/>
</dbReference>
<dbReference type="GO" id="GO:0005524">
    <property type="term" value="F:ATP binding"/>
    <property type="evidence" value="ECO:0007669"/>
    <property type="project" value="UniProtKB-KW"/>
</dbReference>
<dbReference type="Proteomes" id="UP000007494">
    <property type="component" value="Chromosome XII"/>
</dbReference>
<protein>
    <submittedName>
        <fullName evidence="8">Putative SNF2 family N-terminal domain-containing protein</fullName>
    </submittedName>
</protein>
<organism evidence="8 9">
    <name type="scientific">Neospora caninum (strain Liverpool)</name>
    <dbReference type="NCBI Taxonomy" id="572307"/>
    <lineage>
        <taxon>Eukaryota</taxon>
        <taxon>Sar</taxon>
        <taxon>Alveolata</taxon>
        <taxon>Apicomplexa</taxon>
        <taxon>Conoidasida</taxon>
        <taxon>Coccidia</taxon>
        <taxon>Eucoccidiorida</taxon>
        <taxon>Eimeriorina</taxon>
        <taxon>Sarcocystidae</taxon>
        <taxon>Neospora</taxon>
    </lineage>
</organism>
<feature type="region of interest" description="Disordered" evidence="5">
    <location>
        <begin position="671"/>
        <end position="791"/>
    </location>
</feature>
<dbReference type="Pfam" id="PF00176">
    <property type="entry name" value="SNF2-rel_dom"/>
    <property type="match status" value="1"/>
</dbReference>
<dbReference type="EMBL" id="FR823393">
    <property type="protein sequence ID" value="CBZ56429.1"/>
    <property type="molecule type" value="Genomic_DNA"/>
</dbReference>